<dbReference type="OrthoDB" id="6415092at2"/>
<gene>
    <name evidence="4" type="primary">bsmA</name>
    <name evidence="4" type="ORF">EB241_12040</name>
</gene>
<dbReference type="SUPFAM" id="SSF159871">
    <property type="entry name" value="YdgH-like"/>
    <property type="match status" value="1"/>
</dbReference>
<comment type="caution">
    <text evidence="4">The sequence shown here is derived from an EMBL/GenBank/DDBJ whole genome shotgun (WGS) entry which is preliminary data.</text>
</comment>
<sequence length="109" mass="11392">MRQLLFSLLLLMTGGCGSFTVRPASPPPATTQAQEINRAQSVNLQRMGTVSVSVRGSPDDALRAIAGKANAAGANWYLVQLVSETAVPGYWYATAVLYGGAVAATSKHP</sequence>
<dbReference type="InterPro" id="IPR025543">
    <property type="entry name" value="Dodecin-like"/>
</dbReference>
<dbReference type="EMBL" id="RHHM01000008">
    <property type="protein sequence ID" value="RQM38005.1"/>
    <property type="molecule type" value="Genomic_DNA"/>
</dbReference>
<dbReference type="InterPro" id="IPR036275">
    <property type="entry name" value="YdgH-like_sf"/>
</dbReference>
<feature type="chain" id="PRO_5018199318" evidence="2">
    <location>
        <begin position="24"/>
        <end position="109"/>
    </location>
</feature>
<dbReference type="Gene3D" id="3.30.1660.10">
    <property type="entry name" value="Flavin-binding protein dodecin"/>
    <property type="match status" value="1"/>
</dbReference>
<dbReference type="InterPro" id="IPR051096">
    <property type="entry name" value="BhsA/McbA_stress_biofilm_assoc"/>
</dbReference>
<keyword evidence="1 2" id="KW-0732">Signal</keyword>
<feature type="signal peptide" evidence="2">
    <location>
        <begin position="1"/>
        <end position="23"/>
    </location>
</feature>
<accession>A0A3N6UYY5</accession>
<dbReference type="Proteomes" id="UP000279457">
    <property type="component" value="Unassembled WGS sequence"/>
</dbReference>
<dbReference type="PANTHER" id="PTHR34156">
    <property type="entry name" value="OUTER MEMBRANE PROTEIN-RELATED-RELATED"/>
    <property type="match status" value="1"/>
</dbReference>
<dbReference type="NCBIfam" id="NF011433">
    <property type="entry name" value="PRK14864.1"/>
    <property type="match status" value="1"/>
</dbReference>
<dbReference type="RefSeq" id="WP_124233358.1">
    <property type="nucleotide sequence ID" value="NZ_RHHM01000008.1"/>
</dbReference>
<evidence type="ECO:0000256" key="2">
    <source>
        <dbReference type="SAM" id="SignalP"/>
    </source>
</evidence>
<evidence type="ECO:0000259" key="3">
    <source>
        <dbReference type="Pfam" id="PF07338"/>
    </source>
</evidence>
<feature type="domain" description="YdgH/BhsA/McbA-like" evidence="3">
    <location>
        <begin position="44"/>
        <end position="98"/>
    </location>
</feature>
<dbReference type="PANTHER" id="PTHR34156:SF11">
    <property type="entry name" value="LIPOPROTEIN BSMA"/>
    <property type="match status" value="1"/>
</dbReference>
<evidence type="ECO:0000313" key="5">
    <source>
        <dbReference type="Proteomes" id="UP000279457"/>
    </source>
</evidence>
<name>A0A3N6UYY5_9GAMM</name>
<dbReference type="AlphaFoldDB" id="A0A3N6UYY5"/>
<organism evidence="4 5">
    <name type="scientific">Erwinia psidii</name>
    <dbReference type="NCBI Taxonomy" id="69224"/>
    <lineage>
        <taxon>Bacteria</taxon>
        <taxon>Pseudomonadati</taxon>
        <taxon>Pseudomonadota</taxon>
        <taxon>Gammaproteobacteria</taxon>
        <taxon>Enterobacterales</taxon>
        <taxon>Erwiniaceae</taxon>
        <taxon>Erwinia</taxon>
    </lineage>
</organism>
<evidence type="ECO:0000313" key="4">
    <source>
        <dbReference type="EMBL" id="RQM38005.1"/>
    </source>
</evidence>
<keyword evidence="5" id="KW-1185">Reference proteome</keyword>
<dbReference type="Pfam" id="PF07338">
    <property type="entry name" value="YdgH_BhsA-like"/>
    <property type="match status" value="1"/>
</dbReference>
<proteinExistence type="predicted"/>
<evidence type="ECO:0000256" key="1">
    <source>
        <dbReference type="ARBA" id="ARBA00022729"/>
    </source>
</evidence>
<dbReference type="PROSITE" id="PS51257">
    <property type="entry name" value="PROKAR_LIPOPROTEIN"/>
    <property type="match status" value="1"/>
</dbReference>
<reference evidence="4 5" key="1">
    <citation type="submission" date="2018-10" db="EMBL/GenBank/DDBJ databases">
        <title>Draft genome sequence for the type isolate of Erwinia psidii, agent causal of bacterial blight in guava (Psidium guajava) and wilt and die-back of Eucalyptus spp.</title>
        <authorList>
            <person name="Hermenegildo P.S."/>
            <person name="Santos S.A."/>
            <person name="Guimaraes L.M.S."/>
            <person name="Vidigal P.M.P."/>
            <person name="Pereira I.C."/>
            <person name="Badel J.L."/>
            <person name="Alfenas-Zerbini P."/>
            <person name="Ferreira M.A.S.V."/>
            <person name="Alfenas A.C."/>
        </authorList>
    </citation>
    <scope>NUCLEOTIDE SEQUENCE [LARGE SCALE GENOMIC DNA]</scope>
    <source>
        <strain evidence="4 5">IBSBF 435</strain>
    </source>
</reference>
<protein>
    <submittedName>
        <fullName evidence="4">Biofilm peroxide resistance protein BsmA</fullName>
    </submittedName>
</protein>
<dbReference type="InterPro" id="IPR010854">
    <property type="entry name" value="YdgH/BhsA/McbA-like_dom"/>
</dbReference>